<keyword evidence="2" id="KW-1185">Reference proteome</keyword>
<organism evidence="1 2">
    <name type="scientific">Cymbomonas tetramitiformis</name>
    <dbReference type="NCBI Taxonomy" id="36881"/>
    <lineage>
        <taxon>Eukaryota</taxon>
        <taxon>Viridiplantae</taxon>
        <taxon>Chlorophyta</taxon>
        <taxon>Pyramimonadophyceae</taxon>
        <taxon>Pyramimonadales</taxon>
        <taxon>Pyramimonadaceae</taxon>
        <taxon>Cymbomonas</taxon>
    </lineage>
</organism>
<evidence type="ECO:0000313" key="2">
    <source>
        <dbReference type="Proteomes" id="UP001190700"/>
    </source>
</evidence>
<evidence type="ECO:0000313" key="1">
    <source>
        <dbReference type="EMBL" id="KAK3288672.1"/>
    </source>
</evidence>
<proteinExistence type="predicted"/>
<protein>
    <submittedName>
        <fullName evidence="1">Uncharacterized protein</fullName>
    </submittedName>
</protein>
<dbReference type="Proteomes" id="UP001190700">
    <property type="component" value="Unassembled WGS sequence"/>
</dbReference>
<dbReference type="EMBL" id="LGRX02000421">
    <property type="protein sequence ID" value="KAK3288672.1"/>
    <property type="molecule type" value="Genomic_DNA"/>
</dbReference>
<gene>
    <name evidence="1" type="ORF">CYMTET_3890</name>
</gene>
<dbReference type="AlphaFoldDB" id="A0AAE0H2F7"/>
<sequence length="326" mass="36883">MTYEYALSRQERDAVVATEAVAAHPECEITREYRSSALELRWLSRIATPAYDWSSVAESNATFAPSIWKGCTALLQDHSSVARWLSDTKEPESAAFASDVFSLHTHRNSCDHTAVDVPIEPLAALLRNPYALCIASDRTRTFNTAHVLHGSALASQRARPNAERHLYLLYDRSLFDDGALTDTDMLDARLPEVVRIWWWGTSGRFEKWARQPFGTLPNVTRYPMGPVFLEGVTSDDDPIGILKRNTRLHDFATLHVRLEDGARERALLHALENDPEAMALLDDVYYSAAKIGRDGGLVFKENRPLHEAYELFLRFRKAGVRMHGWV</sequence>
<reference evidence="1 2" key="1">
    <citation type="journal article" date="2015" name="Genome Biol. Evol.">
        <title>Comparative Genomics of a Bacterivorous Green Alga Reveals Evolutionary Causalities and Consequences of Phago-Mixotrophic Mode of Nutrition.</title>
        <authorList>
            <person name="Burns J.A."/>
            <person name="Paasch A."/>
            <person name="Narechania A."/>
            <person name="Kim E."/>
        </authorList>
    </citation>
    <scope>NUCLEOTIDE SEQUENCE [LARGE SCALE GENOMIC DNA]</scope>
    <source>
        <strain evidence="1 2">PLY_AMNH</strain>
    </source>
</reference>
<name>A0AAE0H2F7_9CHLO</name>
<accession>A0AAE0H2F7</accession>
<comment type="caution">
    <text evidence="1">The sequence shown here is derived from an EMBL/GenBank/DDBJ whole genome shotgun (WGS) entry which is preliminary data.</text>
</comment>